<comment type="similarity">
    <text evidence="1">Belongs to the enoyl-CoA hydratase/isomerase family.</text>
</comment>
<keyword evidence="2" id="KW-0456">Lyase</keyword>
<gene>
    <name evidence="2" type="primary">echA8</name>
    <name evidence="2" type="ORF">Pan181_40270</name>
</gene>
<dbReference type="EMBL" id="CP036278">
    <property type="protein sequence ID" value="QDU57804.1"/>
    <property type="molecule type" value="Genomic_DNA"/>
</dbReference>
<dbReference type="RefSeq" id="WP_145249183.1">
    <property type="nucleotide sequence ID" value="NZ_CP036278.1"/>
</dbReference>
<dbReference type="InterPro" id="IPR051683">
    <property type="entry name" value="Enoyl-CoA_Hydratase/Isomerase"/>
</dbReference>
<sequence>MTEPAATPIEVKVTAPVGTILLNGPEQGNTLSRQTLAELATAIQDLHRDSRARAIVLTGAGDTFTTGHDLVEMARDHETKPDNAVELHQQWGDQADDVQQLLAELLEFPKPVIAAVNGPVAGLGVALLMASDMVLACDTAELSLPEAKQGLVAGLTAPLVAYRTNAAIAARLAVLGQTLEAVEAHRLGLYHEIVPQHLLWARAMELGSAAATASPQAVSLTKRLLMETIGEKLLTDLASGSIALATSRTTPAAEEGLKAAAEGREPVWD</sequence>
<organism evidence="2 3">
    <name type="scientific">Aeoliella mucimassa</name>
    <dbReference type="NCBI Taxonomy" id="2527972"/>
    <lineage>
        <taxon>Bacteria</taxon>
        <taxon>Pseudomonadati</taxon>
        <taxon>Planctomycetota</taxon>
        <taxon>Planctomycetia</taxon>
        <taxon>Pirellulales</taxon>
        <taxon>Lacipirellulaceae</taxon>
        <taxon>Aeoliella</taxon>
    </lineage>
</organism>
<evidence type="ECO:0000313" key="3">
    <source>
        <dbReference type="Proteomes" id="UP000315750"/>
    </source>
</evidence>
<evidence type="ECO:0000313" key="2">
    <source>
        <dbReference type="EMBL" id="QDU57804.1"/>
    </source>
</evidence>
<name>A0A518ASV6_9BACT</name>
<dbReference type="CDD" id="cd06558">
    <property type="entry name" value="crotonase-like"/>
    <property type="match status" value="1"/>
</dbReference>
<dbReference type="EC" id="4.2.1.17" evidence="2"/>
<dbReference type="Proteomes" id="UP000315750">
    <property type="component" value="Chromosome"/>
</dbReference>
<dbReference type="SUPFAM" id="SSF52096">
    <property type="entry name" value="ClpP/crotonase"/>
    <property type="match status" value="1"/>
</dbReference>
<dbReference type="GO" id="GO:0004300">
    <property type="term" value="F:enoyl-CoA hydratase activity"/>
    <property type="evidence" value="ECO:0007669"/>
    <property type="project" value="UniProtKB-EC"/>
</dbReference>
<keyword evidence="3" id="KW-1185">Reference proteome</keyword>
<dbReference type="Pfam" id="PF00378">
    <property type="entry name" value="ECH_1"/>
    <property type="match status" value="1"/>
</dbReference>
<dbReference type="InterPro" id="IPR029045">
    <property type="entry name" value="ClpP/crotonase-like_dom_sf"/>
</dbReference>
<accession>A0A518ASV6</accession>
<dbReference type="AlphaFoldDB" id="A0A518ASV6"/>
<dbReference type="KEGG" id="amuc:Pan181_40270"/>
<dbReference type="PANTHER" id="PTHR42964">
    <property type="entry name" value="ENOYL-COA HYDRATASE"/>
    <property type="match status" value="1"/>
</dbReference>
<dbReference type="InterPro" id="IPR001753">
    <property type="entry name" value="Enoyl-CoA_hydra/iso"/>
</dbReference>
<dbReference type="Gene3D" id="3.90.226.10">
    <property type="entry name" value="2-enoyl-CoA Hydratase, Chain A, domain 1"/>
    <property type="match status" value="1"/>
</dbReference>
<reference evidence="2 3" key="1">
    <citation type="submission" date="2019-02" db="EMBL/GenBank/DDBJ databases">
        <title>Deep-cultivation of Planctomycetes and their phenomic and genomic characterization uncovers novel biology.</title>
        <authorList>
            <person name="Wiegand S."/>
            <person name="Jogler M."/>
            <person name="Boedeker C."/>
            <person name="Pinto D."/>
            <person name="Vollmers J."/>
            <person name="Rivas-Marin E."/>
            <person name="Kohn T."/>
            <person name="Peeters S.H."/>
            <person name="Heuer A."/>
            <person name="Rast P."/>
            <person name="Oberbeckmann S."/>
            <person name="Bunk B."/>
            <person name="Jeske O."/>
            <person name="Meyerdierks A."/>
            <person name="Storesund J.E."/>
            <person name="Kallscheuer N."/>
            <person name="Luecker S."/>
            <person name="Lage O.M."/>
            <person name="Pohl T."/>
            <person name="Merkel B.J."/>
            <person name="Hornburger P."/>
            <person name="Mueller R.-W."/>
            <person name="Bruemmer F."/>
            <person name="Labrenz M."/>
            <person name="Spormann A.M."/>
            <person name="Op den Camp H."/>
            <person name="Overmann J."/>
            <person name="Amann R."/>
            <person name="Jetten M.S.M."/>
            <person name="Mascher T."/>
            <person name="Medema M.H."/>
            <person name="Devos D.P."/>
            <person name="Kaster A.-K."/>
            <person name="Ovreas L."/>
            <person name="Rohde M."/>
            <person name="Galperin M.Y."/>
            <person name="Jogler C."/>
        </authorList>
    </citation>
    <scope>NUCLEOTIDE SEQUENCE [LARGE SCALE GENOMIC DNA]</scope>
    <source>
        <strain evidence="2 3">Pan181</strain>
    </source>
</reference>
<proteinExistence type="inferred from homology"/>
<protein>
    <submittedName>
        <fullName evidence="2">Putative enoyl-CoA hydratase echA8</fullName>
        <ecNumber evidence="2">4.2.1.17</ecNumber>
    </submittedName>
</protein>
<dbReference type="OrthoDB" id="370015at2"/>
<dbReference type="PANTHER" id="PTHR42964:SF1">
    <property type="entry name" value="POLYKETIDE BIOSYNTHESIS ENOYL-COA HYDRATASE PKSH-RELATED"/>
    <property type="match status" value="1"/>
</dbReference>
<evidence type="ECO:0000256" key="1">
    <source>
        <dbReference type="ARBA" id="ARBA00005254"/>
    </source>
</evidence>